<keyword evidence="4" id="KW-0564">Palmitate</keyword>
<evidence type="ECO:0000256" key="1">
    <source>
        <dbReference type="ARBA" id="ARBA00004459"/>
    </source>
</evidence>
<dbReference type="Pfam" id="PF26368">
    <property type="entry name" value="OMP10"/>
    <property type="match status" value="1"/>
</dbReference>
<evidence type="ECO:0000256" key="8">
    <source>
        <dbReference type="SAM" id="SignalP"/>
    </source>
</evidence>
<comment type="subcellular location">
    <subcellularLocation>
        <location evidence="1">Cell outer membrane</location>
        <topology evidence="1">Lipid-anchor</topology>
    </subcellularLocation>
</comment>
<evidence type="ECO:0000256" key="7">
    <source>
        <dbReference type="ARBA" id="ARBA00044505"/>
    </source>
</evidence>
<comment type="similarity">
    <text evidence="7">Belongs to the rhizobiaceae omp10 lipoprotein family.</text>
</comment>
<evidence type="ECO:0000256" key="2">
    <source>
        <dbReference type="ARBA" id="ARBA00022729"/>
    </source>
</evidence>
<dbReference type="AlphaFoldDB" id="A0A3L7JIY6"/>
<dbReference type="PROSITE" id="PS51257">
    <property type="entry name" value="PROKAR_LIPOPROTEIN"/>
    <property type="match status" value="1"/>
</dbReference>
<protein>
    <recommendedName>
        <fullName evidence="11">Outer membrane lipoprotein</fullName>
    </recommendedName>
</protein>
<evidence type="ECO:0000256" key="5">
    <source>
        <dbReference type="ARBA" id="ARBA00023237"/>
    </source>
</evidence>
<accession>A0A3L7JIY6</accession>
<dbReference type="InterPro" id="IPR049857">
    <property type="entry name" value="Omp10-like"/>
</dbReference>
<dbReference type="RefSeq" id="WP_121645410.1">
    <property type="nucleotide sequence ID" value="NZ_RCWN01000001.1"/>
</dbReference>
<keyword evidence="3" id="KW-0472">Membrane</keyword>
<keyword evidence="6" id="KW-0449">Lipoprotein</keyword>
<evidence type="ECO:0000313" key="9">
    <source>
        <dbReference type="EMBL" id="RLQ88442.1"/>
    </source>
</evidence>
<dbReference type="EMBL" id="RCWN01000001">
    <property type="protein sequence ID" value="RLQ88442.1"/>
    <property type="molecule type" value="Genomic_DNA"/>
</dbReference>
<sequence length="125" mass="13245">MNNRALAMLLVAGIAAAGCTTGPRSTQQAANTPPPSRVSGQWMATDGVAMSNFTPGGRFTTTLRATGETVTEGTYSETGDRVALDFYSVRQQRQSQATCTFSGRETLNCRNDTGSQFTLVRNAVG</sequence>
<feature type="signal peptide" evidence="8">
    <location>
        <begin position="1"/>
        <end position="17"/>
    </location>
</feature>
<name>A0A3L7JIY6_9HYPH</name>
<reference evidence="9 10" key="1">
    <citation type="submission" date="2018-10" db="EMBL/GenBank/DDBJ databases">
        <title>Notoacmeibacter sp. M2BS9Y-3-1, whole genome shotgun sequence.</title>
        <authorList>
            <person name="Tuo L."/>
        </authorList>
    </citation>
    <scope>NUCLEOTIDE SEQUENCE [LARGE SCALE GENOMIC DNA]</scope>
    <source>
        <strain evidence="9 10">M2BS9Y-3-1</strain>
    </source>
</reference>
<organism evidence="9 10">
    <name type="scientific">Notoacmeibacter ruber</name>
    <dbReference type="NCBI Taxonomy" id="2670375"/>
    <lineage>
        <taxon>Bacteria</taxon>
        <taxon>Pseudomonadati</taxon>
        <taxon>Pseudomonadota</taxon>
        <taxon>Alphaproteobacteria</taxon>
        <taxon>Hyphomicrobiales</taxon>
        <taxon>Notoacmeibacteraceae</taxon>
        <taxon>Notoacmeibacter</taxon>
    </lineage>
</organism>
<keyword evidence="10" id="KW-1185">Reference proteome</keyword>
<dbReference type="Proteomes" id="UP000281094">
    <property type="component" value="Unassembled WGS sequence"/>
</dbReference>
<feature type="chain" id="PRO_5018302277" description="Outer membrane lipoprotein" evidence="8">
    <location>
        <begin position="18"/>
        <end position="125"/>
    </location>
</feature>
<evidence type="ECO:0000256" key="6">
    <source>
        <dbReference type="ARBA" id="ARBA00023288"/>
    </source>
</evidence>
<evidence type="ECO:0000256" key="4">
    <source>
        <dbReference type="ARBA" id="ARBA00023139"/>
    </source>
</evidence>
<proteinExistence type="inferred from homology"/>
<evidence type="ECO:0008006" key="11">
    <source>
        <dbReference type="Google" id="ProtNLM"/>
    </source>
</evidence>
<comment type="caution">
    <text evidence="9">The sequence shown here is derived from an EMBL/GenBank/DDBJ whole genome shotgun (WGS) entry which is preliminary data.</text>
</comment>
<evidence type="ECO:0000256" key="3">
    <source>
        <dbReference type="ARBA" id="ARBA00023136"/>
    </source>
</evidence>
<gene>
    <name evidence="9" type="ORF">D8780_09720</name>
</gene>
<keyword evidence="2 8" id="KW-0732">Signal</keyword>
<keyword evidence="5" id="KW-0998">Cell outer membrane</keyword>
<evidence type="ECO:0000313" key="10">
    <source>
        <dbReference type="Proteomes" id="UP000281094"/>
    </source>
</evidence>